<keyword evidence="2" id="KW-0813">Transport</keyword>
<name>A0A3Q9HRD9_9FIRM</name>
<evidence type="ECO:0000256" key="4">
    <source>
        <dbReference type="ARBA" id="ARBA00022538"/>
    </source>
</evidence>
<feature type="transmembrane region" description="Helical" evidence="10">
    <location>
        <begin position="126"/>
        <end position="147"/>
    </location>
</feature>
<proteinExistence type="predicted"/>
<keyword evidence="7 10" id="KW-1133">Transmembrane helix</keyword>
<evidence type="ECO:0000256" key="3">
    <source>
        <dbReference type="ARBA" id="ARBA00022475"/>
    </source>
</evidence>
<evidence type="ECO:0000256" key="2">
    <source>
        <dbReference type="ARBA" id="ARBA00022448"/>
    </source>
</evidence>
<evidence type="ECO:0000256" key="1">
    <source>
        <dbReference type="ARBA" id="ARBA00004651"/>
    </source>
</evidence>
<dbReference type="PANTHER" id="PTHR32024:SF1">
    <property type="entry name" value="KTR SYSTEM POTASSIUM UPTAKE PROTEIN B"/>
    <property type="match status" value="1"/>
</dbReference>
<evidence type="ECO:0000313" key="11">
    <source>
        <dbReference type="EMBL" id="AZR73672.1"/>
    </source>
</evidence>
<feature type="transmembrane region" description="Helical" evidence="10">
    <location>
        <begin position="348"/>
        <end position="368"/>
    </location>
</feature>
<dbReference type="GO" id="GO:0005886">
    <property type="term" value="C:plasma membrane"/>
    <property type="evidence" value="ECO:0007669"/>
    <property type="project" value="UniProtKB-SubCell"/>
</dbReference>
<dbReference type="NCBIfam" id="TIGR00933">
    <property type="entry name" value="2a38"/>
    <property type="match status" value="1"/>
</dbReference>
<keyword evidence="9 10" id="KW-0472">Membrane</keyword>
<dbReference type="InterPro" id="IPR004772">
    <property type="entry name" value="TrkH"/>
</dbReference>
<feature type="transmembrane region" description="Helical" evidence="10">
    <location>
        <begin position="227"/>
        <end position="246"/>
    </location>
</feature>
<organism evidence="11 12">
    <name type="scientific">Anoxybacter fermentans</name>
    <dbReference type="NCBI Taxonomy" id="1323375"/>
    <lineage>
        <taxon>Bacteria</taxon>
        <taxon>Bacillati</taxon>
        <taxon>Bacillota</taxon>
        <taxon>Clostridia</taxon>
        <taxon>Halanaerobiales</taxon>
        <taxon>Anoxybacter</taxon>
    </lineage>
</organism>
<keyword evidence="4" id="KW-0633">Potassium transport</keyword>
<keyword evidence="3" id="KW-1003">Cell membrane</keyword>
<evidence type="ECO:0000256" key="6">
    <source>
        <dbReference type="ARBA" id="ARBA00022958"/>
    </source>
</evidence>
<evidence type="ECO:0000256" key="8">
    <source>
        <dbReference type="ARBA" id="ARBA00023065"/>
    </source>
</evidence>
<feature type="transmembrane region" description="Helical" evidence="10">
    <location>
        <begin position="44"/>
        <end position="63"/>
    </location>
</feature>
<feature type="transmembrane region" description="Helical" evidence="10">
    <location>
        <begin position="75"/>
        <end position="99"/>
    </location>
</feature>
<dbReference type="PANTHER" id="PTHR32024">
    <property type="entry name" value="TRK SYSTEM POTASSIUM UPTAKE PROTEIN TRKG-RELATED"/>
    <property type="match status" value="1"/>
</dbReference>
<comment type="subcellular location">
    <subcellularLocation>
        <location evidence="1">Cell membrane</location>
        <topology evidence="1">Multi-pass membrane protein</topology>
    </subcellularLocation>
</comment>
<dbReference type="Pfam" id="PF02386">
    <property type="entry name" value="TrkH"/>
    <property type="match status" value="1"/>
</dbReference>
<feature type="transmembrane region" description="Helical" evidence="10">
    <location>
        <begin position="294"/>
        <end position="327"/>
    </location>
</feature>
<dbReference type="OrthoDB" id="9810952at2"/>
<feature type="transmembrane region" description="Helical" evidence="10">
    <location>
        <begin position="190"/>
        <end position="215"/>
    </location>
</feature>
<dbReference type="KEGG" id="aft:BBF96_09905"/>
<dbReference type="AlphaFoldDB" id="A0A3Q9HRD9"/>
<dbReference type="Proteomes" id="UP000267250">
    <property type="component" value="Chromosome"/>
</dbReference>
<evidence type="ECO:0000256" key="5">
    <source>
        <dbReference type="ARBA" id="ARBA00022692"/>
    </source>
</evidence>
<evidence type="ECO:0000256" key="10">
    <source>
        <dbReference type="SAM" id="Phobius"/>
    </source>
</evidence>
<keyword evidence="12" id="KW-1185">Reference proteome</keyword>
<feature type="transmembrane region" description="Helical" evidence="10">
    <location>
        <begin position="12"/>
        <end position="32"/>
    </location>
</feature>
<keyword evidence="6" id="KW-0630">Potassium</keyword>
<feature type="transmembrane region" description="Helical" evidence="10">
    <location>
        <begin position="401"/>
        <end position="424"/>
    </location>
</feature>
<accession>A0A3Q9HRD9</accession>
<keyword evidence="5 10" id="KW-0812">Transmembrane</keyword>
<keyword evidence="8" id="KW-0406">Ion transport</keyword>
<dbReference type="RefSeq" id="WP_127017018.1">
    <property type="nucleotide sequence ID" value="NZ_CP016379.1"/>
</dbReference>
<gene>
    <name evidence="11" type="ORF">BBF96_09905</name>
</gene>
<protein>
    <submittedName>
        <fullName evidence="11">Trk family potassium uptake protein</fullName>
    </submittedName>
</protein>
<dbReference type="GO" id="GO:0015379">
    <property type="term" value="F:potassium:chloride symporter activity"/>
    <property type="evidence" value="ECO:0007669"/>
    <property type="project" value="InterPro"/>
</dbReference>
<evidence type="ECO:0000256" key="9">
    <source>
        <dbReference type="ARBA" id="ARBA00023136"/>
    </source>
</evidence>
<evidence type="ECO:0000313" key="12">
    <source>
        <dbReference type="Proteomes" id="UP000267250"/>
    </source>
</evidence>
<evidence type="ECO:0000256" key="7">
    <source>
        <dbReference type="ARBA" id="ARBA00022989"/>
    </source>
</evidence>
<dbReference type="EMBL" id="CP016379">
    <property type="protein sequence ID" value="AZR73672.1"/>
    <property type="molecule type" value="Genomic_DNA"/>
</dbReference>
<reference evidence="11 12" key="1">
    <citation type="submission" date="2016-07" db="EMBL/GenBank/DDBJ databases">
        <title>Genome and transcriptome analysis of iron-reducing fermentative bacteria Anoxybacter fermentans.</title>
        <authorList>
            <person name="Zeng X."/>
            <person name="Shao Z."/>
        </authorList>
    </citation>
    <scope>NUCLEOTIDE SEQUENCE [LARGE SCALE GENOMIC DNA]</scope>
    <source>
        <strain evidence="11 12">DY22613</strain>
    </source>
</reference>
<sequence length="443" mass="48339">MVIRKKIILSPTQVLVIGYLVVITIGTLLLSLPFATVKGADTTLMDALFTATSATAVTGLIVVNTASHWTFFGKIVIMLLIQIGGFGFMTTSTLVMLVLRKKISLKERLIIQEELNTENLTGIIRLVRYVVFLTLGLEALGAILLFLRFLPIMPPGQAVFFSIFHAVSAFNNAGFDLFGNSLEGFTTDWYIVLVITGLFIIGGIGFTVIAEIYSCRRFKHFSLHTKVVLTISLLLIVLGTLVIFGLEYNNPETLGDLNLSGKIAAAYFQGVTPRTAGFNTIPIGKMTKASQFFIIILMFIGASSGSTGGGVKTTTVGTLLLVVWALIKKRDDVVVFQRRLSYMTIFKALSVVMISILIIFTVTMVLAVTEKFAFLDIFFETVSAFGTVGLSTGITGKLSSIGQLFIIVTMFIGRVGPMTLAIAIGEQRQKTFIRFPEEKLMIG</sequence>
<dbReference type="InterPro" id="IPR003445">
    <property type="entry name" value="Cat_transpt"/>
</dbReference>